<comment type="caution">
    <text evidence="1">The sequence shown here is derived from an EMBL/GenBank/DDBJ whole genome shotgun (WGS) entry which is preliminary data.</text>
</comment>
<accession>K6Z322</accession>
<evidence type="ECO:0008006" key="3">
    <source>
        <dbReference type="Google" id="ProtNLM"/>
    </source>
</evidence>
<dbReference type="AlphaFoldDB" id="K6Z322"/>
<sequence>MHYIKRSELPELLENSTESWTQPWIDYYRWIKSDDPKNVHPVKPTDGHWRKDDIRLKLINDFHNNCGYCGNALPTPSLFADIVDELNEEGERVFASKGDVDHFLPKAIYPEKVYDWINYIWSCKPCNQLKLEFEDIKYPLLNPCEKSDCQQLIYLESSGQYGLKNVMRNNKYWQKRFKNSQIKTLMNAIETGQERALKISVLRQCFESIVVGLTMLKKLQLPEIEKHIDKDVRLIKKTIVSPNFHYLLQEYYQLLQDDYPQVVPLLNE</sequence>
<organism evidence="1 2">
    <name type="scientific">Brumicola pallidula DSM 14239 = ACAM 615</name>
    <dbReference type="NCBI Taxonomy" id="1121922"/>
    <lineage>
        <taxon>Bacteria</taxon>
        <taxon>Pseudomonadati</taxon>
        <taxon>Pseudomonadota</taxon>
        <taxon>Gammaproteobacteria</taxon>
        <taxon>Alteromonadales</taxon>
        <taxon>Alteromonadaceae</taxon>
        <taxon>Brumicola</taxon>
    </lineage>
</organism>
<proteinExistence type="predicted"/>
<dbReference type="Gene3D" id="1.10.30.50">
    <property type="match status" value="1"/>
</dbReference>
<protein>
    <recommendedName>
        <fullName evidence="3">HNH domain-containing protein</fullName>
    </recommendedName>
</protein>
<dbReference type="InterPro" id="IPR003615">
    <property type="entry name" value="HNH_nuc"/>
</dbReference>
<dbReference type="STRING" id="1121922.GCA_000428905_03330"/>
<evidence type="ECO:0000313" key="2">
    <source>
        <dbReference type="Proteomes" id="UP000006251"/>
    </source>
</evidence>
<evidence type="ECO:0000313" key="1">
    <source>
        <dbReference type="EMBL" id="GAC30641.1"/>
    </source>
</evidence>
<dbReference type="RefSeq" id="WP_006015079.1">
    <property type="nucleotide sequence ID" value="NZ_BAEQ01000065.1"/>
</dbReference>
<dbReference type="CDD" id="cd00085">
    <property type="entry name" value="HNHc"/>
    <property type="match status" value="1"/>
</dbReference>
<reference evidence="2" key="1">
    <citation type="journal article" date="2014" name="Environ. Microbiol.">
        <title>Comparative genomics of the marine bacterial genus Glaciecola reveals the high degree of genomic diversity and genomic characteristic for cold adaptation.</title>
        <authorList>
            <person name="Qin Q.L."/>
            <person name="Xie B.B."/>
            <person name="Yu Y."/>
            <person name="Shu Y.L."/>
            <person name="Rong J.C."/>
            <person name="Zhang Y.J."/>
            <person name="Zhao D.L."/>
            <person name="Chen X.L."/>
            <person name="Zhang X.Y."/>
            <person name="Chen B."/>
            <person name="Zhou B.C."/>
            <person name="Zhang Y.Z."/>
        </authorList>
    </citation>
    <scope>NUCLEOTIDE SEQUENCE [LARGE SCALE GENOMIC DNA]</scope>
    <source>
        <strain evidence="2">ACAM 615</strain>
    </source>
</reference>
<dbReference type="EMBL" id="BAEQ01000065">
    <property type="protein sequence ID" value="GAC30641.1"/>
    <property type="molecule type" value="Genomic_DNA"/>
</dbReference>
<dbReference type="OrthoDB" id="9816185at2"/>
<keyword evidence="2" id="KW-1185">Reference proteome</keyword>
<dbReference type="Proteomes" id="UP000006251">
    <property type="component" value="Unassembled WGS sequence"/>
</dbReference>
<name>K6Z322_9ALTE</name>
<gene>
    <name evidence="1" type="ORF">GPAL_3801</name>
</gene>